<dbReference type="RefSeq" id="WP_248158255.1">
    <property type="nucleotide sequence ID" value="NZ_JALNMJ010000022.1"/>
</dbReference>
<dbReference type="Proteomes" id="UP001431221">
    <property type="component" value="Unassembled WGS sequence"/>
</dbReference>
<gene>
    <name evidence="1" type="ORF">M0H32_23775</name>
</gene>
<evidence type="ECO:0000313" key="2">
    <source>
        <dbReference type="Proteomes" id="UP001431221"/>
    </source>
</evidence>
<dbReference type="EMBL" id="JALNMJ010000022">
    <property type="protein sequence ID" value="MCK7615196.1"/>
    <property type="molecule type" value="Genomic_DNA"/>
</dbReference>
<name>A0ABT0H0I5_9HYPH</name>
<accession>A0ABT0H0I5</accession>
<reference evidence="1" key="1">
    <citation type="submission" date="2022-04" db="EMBL/GenBank/DDBJ databases">
        <title>Roseibium sp. CAU 1639 isolated from mud.</title>
        <authorList>
            <person name="Kim W."/>
        </authorList>
    </citation>
    <scope>NUCLEOTIDE SEQUENCE</scope>
    <source>
        <strain evidence="1">CAU 1639</strain>
    </source>
</reference>
<proteinExistence type="predicted"/>
<comment type="caution">
    <text evidence="1">The sequence shown here is derived from an EMBL/GenBank/DDBJ whole genome shotgun (WGS) entry which is preliminary data.</text>
</comment>
<organism evidence="1 2">
    <name type="scientific">Roseibium sediminicola</name>
    <dbReference type="NCBI Taxonomy" id="2933272"/>
    <lineage>
        <taxon>Bacteria</taxon>
        <taxon>Pseudomonadati</taxon>
        <taxon>Pseudomonadota</taxon>
        <taxon>Alphaproteobacteria</taxon>
        <taxon>Hyphomicrobiales</taxon>
        <taxon>Stappiaceae</taxon>
        <taxon>Roseibium</taxon>
    </lineage>
</organism>
<keyword evidence="2" id="KW-1185">Reference proteome</keyword>
<evidence type="ECO:0000313" key="1">
    <source>
        <dbReference type="EMBL" id="MCK7615196.1"/>
    </source>
</evidence>
<sequence>MTISPVQTHFIKPLLGVFKRPPGADETAYLKLLKEKLSRFDERDLAAAADHFAVNADSQTWPQLSACLRVCEEVRVKREATEKPNVPLPLEREVMRMPEDAALRILAAEGEALALKACDGDWIVSLVEFVQEHKRLPDDREAGQCRAVASSVNVRIEEHVAHAPEDHFVGRLIDGIHAKRKRVAAAMKDMLRQPVGE</sequence>
<protein>
    <submittedName>
        <fullName evidence="1">Uncharacterized protein</fullName>
    </submittedName>
</protein>